<keyword evidence="2" id="KW-1185">Reference proteome</keyword>
<comment type="caution">
    <text evidence="1">The sequence shown here is derived from an EMBL/GenBank/DDBJ whole genome shotgun (WGS) entry which is preliminary data.</text>
</comment>
<name>U2P8V4_EUBRA</name>
<dbReference type="AlphaFoldDB" id="U2P8V4"/>
<accession>U2P8V4</accession>
<gene>
    <name evidence="1" type="ORF">HMPREF0373_01580</name>
</gene>
<evidence type="ECO:0000313" key="2">
    <source>
        <dbReference type="Proteomes" id="UP000016608"/>
    </source>
</evidence>
<dbReference type="Proteomes" id="UP000016608">
    <property type="component" value="Unassembled WGS sequence"/>
</dbReference>
<protein>
    <submittedName>
        <fullName evidence="1">Uncharacterized protein</fullName>
    </submittedName>
</protein>
<dbReference type="EMBL" id="AWVJ01000093">
    <property type="protein sequence ID" value="ERK46930.1"/>
    <property type="molecule type" value="Genomic_DNA"/>
</dbReference>
<evidence type="ECO:0000313" key="1">
    <source>
        <dbReference type="EMBL" id="ERK46930.1"/>
    </source>
</evidence>
<organism evidence="1 2">
    <name type="scientific">Eubacterium ramulus ATCC 29099</name>
    <dbReference type="NCBI Taxonomy" id="1256908"/>
    <lineage>
        <taxon>Bacteria</taxon>
        <taxon>Bacillati</taxon>
        <taxon>Bacillota</taxon>
        <taxon>Clostridia</taxon>
        <taxon>Eubacteriales</taxon>
        <taxon>Eubacteriaceae</taxon>
        <taxon>Eubacterium</taxon>
    </lineage>
</organism>
<proteinExistence type="predicted"/>
<dbReference type="HOGENOM" id="CLU_3061676_0_0_9"/>
<sequence>MFFFLHGFSFFISQRYDYYNIYAPKILLLMPVEKCVLSGKKYSKKCVKNNNNS</sequence>
<reference evidence="1 2" key="1">
    <citation type="submission" date="2013-06" db="EMBL/GenBank/DDBJ databases">
        <authorList>
            <person name="Weinstock G."/>
            <person name="Sodergren E."/>
            <person name="Lobos E.A."/>
            <person name="Fulton L."/>
            <person name="Fulton R."/>
            <person name="Courtney L."/>
            <person name="Fronick C."/>
            <person name="O'Laughlin M."/>
            <person name="Godfrey J."/>
            <person name="Wilson R.M."/>
            <person name="Miner T."/>
            <person name="Farmer C."/>
            <person name="Delehaunty K."/>
            <person name="Cordes M."/>
            <person name="Minx P."/>
            <person name="Tomlinson C."/>
            <person name="Chen J."/>
            <person name="Wollam A."/>
            <person name="Pepin K.H."/>
            <person name="Bhonagiri V."/>
            <person name="Zhang X."/>
            <person name="Warren W."/>
            <person name="Mitreva M."/>
            <person name="Mardis E.R."/>
            <person name="Wilson R.K."/>
        </authorList>
    </citation>
    <scope>NUCLEOTIDE SEQUENCE [LARGE SCALE GENOMIC DNA]</scope>
    <source>
        <strain evidence="1 2">ATCC 29099</strain>
    </source>
</reference>